<reference evidence="2" key="1">
    <citation type="submission" date="2013-10" db="EMBL/GenBank/DDBJ databases">
        <title>Genome sequencing of Onchocerca volvulus.</title>
        <authorList>
            <person name="Cotton J."/>
            <person name="Tsai J."/>
            <person name="Stanley E."/>
            <person name="Tracey A."/>
            <person name="Holroyd N."/>
            <person name="Lustigman S."/>
            <person name="Berriman M."/>
        </authorList>
    </citation>
    <scope>NUCLEOTIDE SEQUENCE</scope>
</reference>
<organism evidence="1 2">
    <name type="scientific">Onchocerca volvulus</name>
    <dbReference type="NCBI Taxonomy" id="6282"/>
    <lineage>
        <taxon>Eukaryota</taxon>
        <taxon>Metazoa</taxon>
        <taxon>Ecdysozoa</taxon>
        <taxon>Nematoda</taxon>
        <taxon>Chromadorea</taxon>
        <taxon>Rhabditida</taxon>
        <taxon>Spirurina</taxon>
        <taxon>Spiruromorpha</taxon>
        <taxon>Filarioidea</taxon>
        <taxon>Onchocercidae</taxon>
        <taxon>Onchocerca</taxon>
    </lineage>
</organism>
<dbReference type="EMBL" id="CMVM020000076">
    <property type="status" value="NOT_ANNOTATED_CDS"/>
    <property type="molecule type" value="Genomic_DNA"/>
</dbReference>
<proteinExistence type="predicted"/>
<dbReference type="Proteomes" id="UP000024404">
    <property type="component" value="Unassembled WGS sequence"/>
</dbReference>
<dbReference type="AlphaFoldDB" id="A0A8R1XUF2"/>
<name>A0A8R1XUF2_ONCVO</name>
<keyword evidence="2" id="KW-1185">Reference proteome</keyword>
<evidence type="ECO:0000313" key="1">
    <source>
        <dbReference type="EnsemblMetazoa" id="OVOC2938.1"/>
    </source>
</evidence>
<accession>A0A8R1XUF2</accession>
<dbReference type="EnsemblMetazoa" id="OVOC2938.1">
    <property type="protein sequence ID" value="OVOC2938.1"/>
    <property type="gene ID" value="WBGene00239747"/>
</dbReference>
<protein>
    <submittedName>
        <fullName evidence="1">Uncharacterized protein</fullName>
    </submittedName>
</protein>
<evidence type="ECO:0000313" key="2">
    <source>
        <dbReference type="Proteomes" id="UP000024404"/>
    </source>
</evidence>
<reference evidence="1" key="2">
    <citation type="submission" date="2022-06" db="UniProtKB">
        <authorList>
            <consortium name="EnsemblMetazoa"/>
        </authorList>
    </citation>
    <scope>IDENTIFICATION</scope>
</reference>
<sequence>MMQLVKKASYQNEAIVDSSIILGVIKAISRSTVANDYKAVLSEQPLISSEMRANPPGPQKGVALGVTTTVSLRPERRIRAEPD</sequence>